<dbReference type="EMBL" id="CP121682">
    <property type="protein sequence ID" value="WGD40969.1"/>
    <property type="molecule type" value="Genomic_DNA"/>
</dbReference>
<dbReference type="PANTHER" id="PTHR12215">
    <property type="entry name" value="PHOSPHOPANTETHEINE TRANSFERASE"/>
    <property type="match status" value="1"/>
</dbReference>
<dbReference type="SUPFAM" id="SSF56214">
    <property type="entry name" value="4'-phosphopantetheinyl transferase"/>
    <property type="match status" value="2"/>
</dbReference>
<sequence>MTAAPARVLLWCVSTEATARVTAHARELLPAQDRERMARLRSAADRDEFALSHAVLARCLGALTGVAPTALRFAVRGEGKPELLGQGPGARPAFSLSHTAGLTLLAVTWGSAVGADVERVRPVAAAKIARRYFPAEEAAAVAARPVRTAPELFFRLWVRKEASVKAWGGRLVQGLRTPVCPTAREWPCDVTTLGGDGRSWRVRDLTGVAAPYLAAVAVPGEEARGRIEVRTLTVDEFLDRGPTAGRALRE</sequence>
<dbReference type="InterPro" id="IPR050559">
    <property type="entry name" value="P-Pant_transferase_sf"/>
</dbReference>
<reference evidence="4 5" key="1">
    <citation type="submission" date="2023-03" db="EMBL/GenBank/DDBJ databases">
        <authorList>
            <person name="Mo P."/>
        </authorList>
    </citation>
    <scope>NUCLEOTIDE SEQUENCE [LARGE SCALE GENOMIC DNA]</scope>
    <source>
        <strain evidence="4 5">HUAS 5</strain>
    </source>
</reference>
<evidence type="ECO:0000256" key="2">
    <source>
        <dbReference type="ARBA" id="ARBA00022679"/>
    </source>
</evidence>
<keyword evidence="5" id="KW-1185">Reference proteome</keyword>
<dbReference type="RefSeq" id="WP_279334088.1">
    <property type="nucleotide sequence ID" value="NZ_CP121682.1"/>
</dbReference>
<accession>A0ABY8JY92</accession>
<protein>
    <submittedName>
        <fullName evidence="4">4'-phosphopantetheinyl transferase superfamily protein</fullName>
    </submittedName>
</protein>
<proteinExistence type="inferred from homology"/>
<evidence type="ECO:0000313" key="5">
    <source>
        <dbReference type="Proteomes" id="UP001216440"/>
    </source>
</evidence>
<dbReference type="Pfam" id="PF01648">
    <property type="entry name" value="ACPS"/>
    <property type="match status" value="1"/>
</dbReference>
<dbReference type="PANTHER" id="PTHR12215:SF10">
    <property type="entry name" value="L-AMINOADIPATE-SEMIALDEHYDE DEHYDROGENASE-PHOSPHOPANTETHEINYL TRANSFERASE"/>
    <property type="match status" value="1"/>
</dbReference>
<dbReference type="Gene3D" id="3.90.470.20">
    <property type="entry name" value="4'-phosphopantetheinyl transferase domain"/>
    <property type="match status" value="1"/>
</dbReference>
<evidence type="ECO:0000256" key="1">
    <source>
        <dbReference type="ARBA" id="ARBA00010990"/>
    </source>
</evidence>
<feature type="domain" description="4'-phosphopantetheinyl transferase" evidence="3">
    <location>
        <begin position="112"/>
        <end position="216"/>
    </location>
</feature>
<dbReference type="Proteomes" id="UP001216440">
    <property type="component" value="Chromosome"/>
</dbReference>
<dbReference type="InterPro" id="IPR008278">
    <property type="entry name" value="4-PPantetheinyl_Trfase_dom"/>
</dbReference>
<comment type="similarity">
    <text evidence="1">Belongs to the P-Pant transferase superfamily. Gsp/Sfp/HetI/AcpT family.</text>
</comment>
<name>A0ABY8JY92_9ACTN</name>
<gene>
    <name evidence="4" type="ORF">PYS65_12835</name>
</gene>
<keyword evidence="2 4" id="KW-0808">Transferase</keyword>
<organism evidence="4 5">
    <name type="scientific">Streptomyces cathayae</name>
    <dbReference type="NCBI Taxonomy" id="3031124"/>
    <lineage>
        <taxon>Bacteria</taxon>
        <taxon>Bacillati</taxon>
        <taxon>Actinomycetota</taxon>
        <taxon>Actinomycetes</taxon>
        <taxon>Kitasatosporales</taxon>
        <taxon>Streptomycetaceae</taxon>
        <taxon>Streptomyces</taxon>
    </lineage>
</organism>
<evidence type="ECO:0000259" key="3">
    <source>
        <dbReference type="Pfam" id="PF01648"/>
    </source>
</evidence>
<evidence type="ECO:0000313" key="4">
    <source>
        <dbReference type="EMBL" id="WGD40969.1"/>
    </source>
</evidence>
<dbReference type="InterPro" id="IPR037143">
    <property type="entry name" value="4-PPantetheinyl_Trfase_dom_sf"/>
</dbReference>
<dbReference type="GO" id="GO:0016740">
    <property type="term" value="F:transferase activity"/>
    <property type="evidence" value="ECO:0007669"/>
    <property type="project" value="UniProtKB-KW"/>
</dbReference>